<sequence length="151" mass="16433">MGLLAVTIAVTLGAAITQLSSLNSGLDSSAAAAVYSQQQEIDEIFVERPEYLTYFEEGTPPPSSGDEASRVRAISYRLLDHFEHVRYQIDAGLFEETETTWNEYFGSSFEDSPALCAALVEAIKEYDGTGGDTLWAEHAKEPCGAYGIHAD</sequence>
<proteinExistence type="predicted"/>
<reference evidence="1 2" key="1">
    <citation type="submission" date="2016-10" db="EMBL/GenBank/DDBJ databases">
        <authorList>
            <person name="de Groot N.N."/>
        </authorList>
    </citation>
    <scope>NUCLEOTIDE SEQUENCE [LARGE SCALE GENOMIC DNA]</scope>
    <source>
        <strain evidence="1 2">NP_1H</strain>
    </source>
</reference>
<dbReference type="STRING" id="335973.SAMN04488693_1195"/>
<dbReference type="AlphaFoldDB" id="A0A1G8MNZ1"/>
<evidence type="ECO:0000313" key="1">
    <source>
        <dbReference type="EMBL" id="SDI69653.1"/>
    </source>
</evidence>
<name>A0A1G8MNZ1_9MICC</name>
<evidence type="ECO:0000313" key="2">
    <source>
        <dbReference type="Proteomes" id="UP000199258"/>
    </source>
</evidence>
<accession>A0A1G8MNZ1</accession>
<dbReference type="EMBL" id="FNDT01000019">
    <property type="protein sequence ID" value="SDI69653.1"/>
    <property type="molecule type" value="Genomic_DNA"/>
</dbReference>
<gene>
    <name evidence="1" type="ORF">SAMN04488693_1195</name>
</gene>
<organism evidence="1 2">
    <name type="scientific">Arthrobacter subterraneus</name>
    <dbReference type="NCBI Taxonomy" id="335973"/>
    <lineage>
        <taxon>Bacteria</taxon>
        <taxon>Bacillati</taxon>
        <taxon>Actinomycetota</taxon>
        <taxon>Actinomycetes</taxon>
        <taxon>Micrococcales</taxon>
        <taxon>Micrococcaceae</taxon>
        <taxon>Arthrobacter</taxon>
    </lineage>
</organism>
<keyword evidence="2" id="KW-1185">Reference proteome</keyword>
<protein>
    <submittedName>
        <fullName evidence="1">Uncharacterized protein</fullName>
    </submittedName>
</protein>
<dbReference type="Proteomes" id="UP000199258">
    <property type="component" value="Unassembled WGS sequence"/>
</dbReference>